<evidence type="ECO:0000256" key="7">
    <source>
        <dbReference type="ARBA" id="ARBA00022679"/>
    </source>
</evidence>
<dbReference type="RefSeq" id="WP_229161733.1">
    <property type="nucleotide sequence ID" value="NZ_JAJEWP010000005.1"/>
</dbReference>
<dbReference type="Proteomes" id="UP001520878">
    <property type="component" value="Unassembled WGS sequence"/>
</dbReference>
<evidence type="ECO:0000256" key="10">
    <source>
        <dbReference type="ARBA" id="ARBA00022840"/>
    </source>
</evidence>
<feature type="active site" evidence="15">
    <location>
        <position position="169"/>
    </location>
</feature>
<comment type="catalytic activity">
    <reaction evidence="14 15">
        <text>an alpha-Kdo-(2-&gt;6)-lipid IVA + ATP = a 4-O-phospho-alpha-Kdo-(2-&gt;6)-lipid IVA + ADP + H(+)</text>
        <dbReference type="Rhea" id="RHEA:74271"/>
        <dbReference type="ChEBI" id="CHEBI:15378"/>
        <dbReference type="ChEBI" id="CHEBI:30616"/>
        <dbReference type="ChEBI" id="CHEBI:176428"/>
        <dbReference type="ChEBI" id="CHEBI:193140"/>
        <dbReference type="ChEBI" id="CHEBI:456216"/>
        <dbReference type="EC" id="2.7.1.166"/>
    </reaction>
</comment>
<dbReference type="InterPro" id="IPR011009">
    <property type="entry name" value="Kinase-like_dom_sf"/>
</dbReference>
<keyword evidence="7 15" id="KW-0808">Transferase</keyword>
<organism evidence="16 17">
    <name type="scientific">Fluctibacter halophilus</name>
    <dbReference type="NCBI Taxonomy" id="226011"/>
    <lineage>
        <taxon>Bacteria</taxon>
        <taxon>Pseudomonadati</taxon>
        <taxon>Pseudomonadota</taxon>
        <taxon>Gammaproteobacteria</taxon>
        <taxon>Alteromonadales</taxon>
        <taxon>Alteromonadaceae</taxon>
        <taxon>Fluctibacter</taxon>
    </lineage>
</organism>
<comment type="caution">
    <text evidence="16">The sequence shown here is derived from an EMBL/GenBank/DDBJ whole genome shotgun (WGS) entry which is preliminary data.</text>
</comment>
<evidence type="ECO:0000256" key="15">
    <source>
        <dbReference type="HAMAP-Rule" id="MF_00521"/>
    </source>
</evidence>
<evidence type="ECO:0000256" key="2">
    <source>
        <dbReference type="ARBA" id="ARBA00004713"/>
    </source>
</evidence>
<comment type="similarity">
    <text evidence="3 15">Belongs to the protein kinase superfamily. KdkA/RfaP family.</text>
</comment>
<dbReference type="EMBL" id="JAJEWP010000005">
    <property type="protein sequence ID" value="MCC2617515.1"/>
    <property type="molecule type" value="Genomic_DNA"/>
</dbReference>
<dbReference type="InterPro" id="IPR022826">
    <property type="entry name" value="KDO_kinase"/>
</dbReference>
<accession>A0ABS8GA96</accession>
<dbReference type="EC" id="2.7.1.166" evidence="4 15"/>
<evidence type="ECO:0000256" key="6">
    <source>
        <dbReference type="ARBA" id="ARBA00022519"/>
    </source>
</evidence>
<evidence type="ECO:0000256" key="9">
    <source>
        <dbReference type="ARBA" id="ARBA00022777"/>
    </source>
</evidence>
<keyword evidence="11 15" id="KW-0448">Lipopolysaccharide biosynthesis</keyword>
<keyword evidence="8 15" id="KW-0547">Nucleotide-binding</keyword>
<keyword evidence="17" id="KW-1185">Reference proteome</keyword>
<evidence type="ECO:0000256" key="3">
    <source>
        <dbReference type="ARBA" id="ARBA00010327"/>
    </source>
</evidence>
<keyword evidence="9 15" id="KW-0418">Kinase</keyword>
<evidence type="ECO:0000256" key="13">
    <source>
        <dbReference type="ARBA" id="ARBA00029511"/>
    </source>
</evidence>
<comment type="function">
    <text evidence="15">Catalyzes the ATP-dependent phosphorylation of the 3-deoxy-D-manno-octulosonic acid (Kdo) residue in Kdo-lipid IV(A) at the 4-OH position.</text>
</comment>
<keyword evidence="12 15" id="KW-0472">Membrane</keyword>
<evidence type="ECO:0000256" key="1">
    <source>
        <dbReference type="ARBA" id="ARBA00004515"/>
    </source>
</evidence>
<dbReference type="HAMAP" id="MF_00521">
    <property type="entry name" value="KDO_kinase"/>
    <property type="match status" value="1"/>
</dbReference>
<evidence type="ECO:0000256" key="5">
    <source>
        <dbReference type="ARBA" id="ARBA00022475"/>
    </source>
</evidence>
<evidence type="ECO:0000256" key="4">
    <source>
        <dbReference type="ARBA" id="ARBA00011988"/>
    </source>
</evidence>
<comment type="subcellular location">
    <subcellularLocation>
        <location evidence="1 15">Cell inner membrane</location>
        <topology evidence="1 15">Peripheral membrane protein</topology>
        <orientation evidence="1 15">Cytoplasmic side</orientation>
    </subcellularLocation>
</comment>
<evidence type="ECO:0000313" key="16">
    <source>
        <dbReference type="EMBL" id="MCC2617515.1"/>
    </source>
</evidence>
<evidence type="ECO:0000313" key="17">
    <source>
        <dbReference type="Proteomes" id="UP001520878"/>
    </source>
</evidence>
<dbReference type="Pfam" id="PF06293">
    <property type="entry name" value="Kdo"/>
    <property type="match status" value="1"/>
</dbReference>
<evidence type="ECO:0000256" key="11">
    <source>
        <dbReference type="ARBA" id="ARBA00022985"/>
    </source>
</evidence>
<dbReference type="SUPFAM" id="SSF56112">
    <property type="entry name" value="Protein kinase-like (PK-like)"/>
    <property type="match status" value="1"/>
</dbReference>
<evidence type="ECO:0000256" key="14">
    <source>
        <dbReference type="ARBA" id="ARBA00034417"/>
    </source>
</evidence>
<dbReference type="GO" id="GO:0016301">
    <property type="term" value="F:kinase activity"/>
    <property type="evidence" value="ECO:0007669"/>
    <property type="project" value="UniProtKB-KW"/>
</dbReference>
<sequence length="241" mass="27902">MTLIQQKICQHQMLFAPASLLDQVSSDWFEPDHWRALGQLTGSAPGRGTTHFIQHQQHAWVLRHYCRGGMVGRWITDTFLYLGIARTRVWQELTLLQYMQDLGLPCPAPVAGRVSRHGLGYRCDLITVRIPGATDAHHRLCKASLSAQQWQDIGATIRRFHDHGIYHHDLNIHNIMLDDQQRVWLIDFDKCGRRRGNRWKAHNLSRLQRSLHKEHGKNGDYHFCMDDWQALLSGYGQGKNV</sequence>
<name>A0ABS8GA96_9ALTE</name>
<proteinExistence type="inferred from homology"/>
<dbReference type="Gene3D" id="1.10.510.10">
    <property type="entry name" value="Transferase(Phosphotransferase) domain 1"/>
    <property type="match status" value="1"/>
</dbReference>
<dbReference type="NCBIfam" id="NF002475">
    <property type="entry name" value="PRK01723.1"/>
    <property type="match status" value="1"/>
</dbReference>
<gene>
    <name evidence="15" type="primary">kdkA</name>
    <name evidence="16" type="ORF">LJ739_14775</name>
</gene>
<comment type="pathway">
    <text evidence="2 15">Bacterial outer membrane biogenesis; LPS core biosynthesis.</text>
</comment>
<keyword evidence="10 15" id="KW-0067">ATP-binding</keyword>
<protein>
    <recommendedName>
        <fullName evidence="13 15">3-deoxy-D-manno-octulosonic acid kinase</fullName>
        <shortName evidence="15">Kdo kinase</shortName>
        <ecNumber evidence="4 15">2.7.1.166</ecNumber>
    </recommendedName>
</protein>
<reference evidence="16 17" key="1">
    <citation type="submission" date="2021-10" db="EMBL/GenBank/DDBJ databases">
        <title>Draft genome of Aestuariibacter halophilus JC2043.</title>
        <authorList>
            <person name="Emsley S.A."/>
            <person name="Pfannmuller K.M."/>
            <person name="Ushijima B."/>
            <person name="Saw J.H."/>
            <person name="Videau P."/>
        </authorList>
    </citation>
    <scope>NUCLEOTIDE SEQUENCE [LARGE SCALE GENOMIC DNA]</scope>
    <source>
        <strain evidence="16 17">JC2043</strain>
    </source>
</reference>
<keyword evidence="5 15" id="KW-1003">Cell membrane</keyword>
<evidence type="ECO:0000256" key="12">
    <source>
        <dbReference type="ARBA" id="ARBA00023136"/>
    </source>
</evidence>
<evidence type="ECO:0000256" key="8">
    <source>
        <dbReference type="ARBA" id="ARBA00022741"/>
    </source>
</evidence>
<keyword evidence="6 15" id="KW-0997">Cell inner membrane</keyword>